<keyword evidence="1" id="KW-0472">Membrane</keyword>
<dbReference type="InterPro" id="IPR007686">
    <property type="entry name" value="YutG/PgpA"/>
</dbReference>
<dbReference type="InterPro" id="IPR036681">
    <property type="entry name" value="PgpA-like_sf"/>
</dbReference>
<dbReference type="EMBL" id="UINC01006310">
    <property type="protein sequence ID" value="SVA26770.1"/>
    <property type="molecule type" value="Genomic_DNA"/>
</dbReference>
<dbReference type="PIRSF" id="PIRSF006162">
    <property type="entry name" value="PgpA"/>
    <property type="match status" value="1"/>
</dbReference>
<keyword evidence="1" id="KW-0812">Transmembrane</keyword>
<evidence type="ECO:0000256" key="1">
    <source>
        <dbReference type="SAM" id="Phobius"/>
    </source>
</evidence>
<dbReference type="AlphaFoldDB" id="A0A381UF70"/>
<dbReference type="InterPro" id="IPR026037">
    <property type="entry name" value="PgpA"/>
</dbReference>
<feature type="domain" description="YutG/PgpA" evidence="2">
    <location>
        <begin position="3"/>
        <end position="117"/>
    </location>
</feature>
<dbReference type="GO" id="GO:0006629">
    <property type="term" value="P:lipid metabolic process"/>
    <property type="evidence" value="ECO:0007669"/>
    <property type="project" value="InterPro"/>
</dbReference>
<proteinExistence type="predicted"/>
<dbReference type="GO" id="GO:0008962">
    <property type="term" value="F:phosphatidylglycerophosphatase activity"/>
    <property type="evidence" value="ECO:0007669"/>
    <property type="project" value="InterPro"/>
</dbReference>
<evidence type="ECO:0000259" key="2">
    <source>
        <dbReference type="Pfam" id="PF04608"/>
    </source>
</evidence>
<feature type="transmembrane region" description="Helical" evidence="1">
    <location>
        <begin position="52"/>
        <end position="76"/>
    </location>
</feature>
<dbReference type="CDD" id="cd06971">
    <property type="entry name" value="PgpA"/>
    <property type="match status" value="1"/>
</dbReference>
<organism evidence="3">
    <name type="scientific">marine metagenome</name>
    <dbReference type="NCBI Taxonomy" id="408172"/>
    <lineage>
        <taxon>unclassified sequences</taxon>
        <taxon>metagenomes</taxon>
        <taxon>ecological metagenomes</taxon>
    </lineage>
</organism>
<name>A0A381UF70_9ZZZZ</name>
<gene>
    <name evidence="3" type="ORF">METZ01_LOCUS79624</name>
</gene>
<protein>
    <recommendedName>
        <fullName evidence="2">YutG/PgpA domain-containing protein</fullName>
    </recommendedName>
</protein>
<dbReference type="PANTHER" id="PTHR36305">
    <property type="entry name" value="PHOSPHATIDYLGLYCEROPHOSPHATASE A"/>
    <property type="match status" value="1"/>
</dbReference>
<keyword evidence="1" id="KW-1133">Transmembrane helix</keyword>
<sequence length="121" mass="13192">MGALILWLFLPVTATAQLSIIIVLFVLGTYSSHKVAIYLKVHDPSEVVIDEAVGMGISLFMLPHNLGLYVTAFLLFRLFDILKPSFIYQVQNLPGGWGIMLDDVIAGIFTLGIVTGIASIL</sequence>
<evidence type="ECO:0000313" key="3">
    <source>
        <dbReference type="EMBL" id="SVA26770.1"/>
    </source>
</evidence>
<feature type="transmembrane region" description="Helical" evidence="1">
    <location>
        <begin position="6"/>
        <end position="31"/>
    </location>
</feature>
<feature type="transmembrane region" description="Helical" evidence="1">
    <location>
        <begin position="96"/>
        <end position="120"/>
    </location>
</feature>
<dbReference type="PANTHER" id="PTHR36305:SF1">
    <property type="entry name" value="PHOSPHATIDYLGLYCEROPHOSPHATASE A"/>
    <property type="match status" value="1"/>
</dbReference>
<reference evidence="3" key="1">
    <citation type="submission" date="2018-05" db="EMBL/GenBank/DDBJ databases">
        <authorList>
            <person name="Lanie J.A."/>
            <person name="Ng W.-L."/>
            <person name="Kazmierczak K.M."/>
            <person name="Andrzejewski T.M."/>
            <person name="Davidsen T.M."/>
            <person name="Wayne K.J."/>
            <person name="Tettelin H."/>
            <person name="Glass J.I."/>
            <person name="Rusch D."/>
            <person name="Podicherti R."/>
            <person name="Tsui H.-C.T."/>
            <person name="Winkler M.E."/>
        </authorList>
    </citation>
    <scope>NUCLEOTIDE SEQUENCE</scope>
</reference>
<dbReference type="SUPFAM" id="SSF101307">
    <property type="entry name" value="YutG-like"/>
    <property type="match status" value="1"/>
</dbReference>
<accession>A0A381UF70</accession>
<dbReference type="Pfam" id="PF04608">
    <property type="entry name" value="PgpA"/>
    <property type="match status" value="1"/>
</dbReference>